<evidence type="ECO:0000313" key="2">
    <source>
        <dbReference type="EMBL" id="RTR27533.1"/>
    </source>
</evidence>
<evidence type="ECO:0000313" key="3">
    <source>
        <dbReference type="Proteomes" id="UP000277766"/>
    </source>
</evidence>
<evidence type="ECO:0000256" key="1">
    <source>
        <dbReference type="SAM" id="Phobius"/>
    </source>
</evidence>
<dbReference type="AlphaFoldDB" id="A0A3S0L5K5"/>
<name>A0A3S0L5K5_9DEIO</name>
<accession>A0A3S0L5K5</accession>
<keyword evidence="1" id="KW-0812">Transmembrane</keyword>
<organism evidence="2 3">
    <name type="scientific">Deinococcus radiophilus</name>
    <dbReference type="NCBI Taxonomy" id="32062"/>
    <lineage>
        <taxon>Bacteria</taxon>
        <taxon>Thermotogati</taxon>
        <taxon>Deinococcota</taxon>
        <taxon>Deinococci</taxon>
        <taxon>Deinococcales</taxon>
        <taxon>Deinococcaceae</taxon>
        <taxon>Deinococcus</taxon>
    </lineage>
</organism>
<feature type="transmembrane region" description="Helical" evidence="1">
    <location>
        <begin position="20"/>
        <end position="41"/>
    </location>
</feature>
<proteinExistence type="predicted"/>
<feature type="transmembrane region" description="Helical" evidence="1">
    <location>
        <begin position="87"/>
        <end position="108"/>
    </location>
</feature>
<keyword evidence="1" id="KW-1133">Transmembrane helix</keyword>
<gene>
    <name evidence="2" type="ORF">EJ104_06670</name>
</gene>
<comment type="caution">
    <text evidence="2">The sequence shown here is derived from an EMBL/GenBank/DDBJ whole genome shotgun (WGS) entry which is preliminary data.</text>
</comment>
<protein>
    <submittedName>
        <fullName evidence="2">Uncharacterized protein</fullName>
    </submittedName>
</protein>
<dbReference type="Proteomes" id="UP000277766">
    <property type="component" value="Unassembled WGS sequence"/>
</dbReference>
<dbReference type="EMBL" id="RXPE01000010">
    <property type="protein sequence ID" value="RTR27533.1"/>
    <property type="molecule type" value="Genomic_DNA"/>
</dbReference>
<keyword evidence="1" id="KW-0472">Membrane</keyword>
<dbReference type="RefSeq" id="WP_126351977.1">
    <property type="nucleotide sequence ID" value="NZ_CP086380.1"/>
</dbReference>
<feature type="transmembrane region" description="Helical" evidence="1">
    <location>
        <begin position="53"/>
        <end position="75"/>
    </location>
</feature>
<keyword evidence="3" id="KW-1185">Reference proteome</keyword>
<reference evidence="2 3" key="1">
    <citation type="submission" date="2018-12" db="EMBL/GenBank/DDBJ databases">
        <title>Deinococcus radiophilus ATCC 27603 genome sequencing and assembly.</title>
        <authorList>
            <person name="Maclea K.S."/>
            <person name="Maynard C.R."/>
        </authorList>
    </citation>
    <scope>NUCLEOTIDE SEQUENCE [LARGE SCALE GENOMIC DNA]</scope>
    <source>
        <strain evidence="2 3">ATCC 27603</strain>
    </source>
</reference>
<sequence>MTAPLSDFPPAPLAPETGPLSPPALLGLGLCLLALALQAYMRLFLTLPVIGDAVRLSPGLSLGALATALLTLVYWRRDWLSTPLRAALAPLLGAVTALLILSAPQLMVAKIEQQQGAELMQLQNVVLSPGPAALPGTTVVGNAIVRMPDSEASTPVSERQVQGLITTDIQTHISGWPFWTLLVLAPGLGVILQRHQTRRSVPAI</sequence>